<sequence length="140" mass="15533">MRFLTTLGLMFMSSVSFAELIESPSLSSLLSSNHWGLIRSDTTCIEHYKFSDDGAVEIKGNQEVITGRYSVLTSEKSFELPAVAIQFETDNQKADCTGSAQNQAGMSTVNFLKKQSNEKIYFCVDSLGKNCPVYIRPENP</sequence>
<evidence type="ECO:0000256" key="1">
    <source>
        <dbReference type="SAM" id="SignalP"/>
    </source>
</evidence>
<gene>
    <name evidence="2" type="ORF">DJ533_02670</name>
</gene>
<dbReference type="EMBL" id="CP029397">
    <property type="protein sequence ID" value="AWL27577.1"/>
    <property type="molecule type" value="Genomic_DNA"/>
</dbReference>
<keyword evidence="3" id="KW-1185">Reference proteome</keyword>
<proteinExistence type="predicted"/>
<dbReference type="OrthoDB" id="6688224at2"/>
<feature type="signal peptide" evidence="1">
    <location>
        <begin position="1"/>
        <end position="18"/>
    </location>
</feature>
<organism evidence="2 3">
    <name type="scientific">Acinetobacter defluvii</name>
    <dbReference type="NCBI Taxonomy" id="1871111"/>
    <lineage>
        <taxon>Bacteria</taxon>
        <taxon>Pseudomonadati</taxon>
        <taxon>Pseudomonadota</taxon>
        <taxon>Gammaproteobacteria</taxon>
        <taxon>Moraxellales</taxon>
        <taxon>Moraxellaceae</taxon>
        <taxon>Acinetobacter</taxon>
    </lineage>
</organism>
<evidence type="ECO:0000313" key="3">
    <source>
        <dbReference type="Proteomes" id="UP000245977"/>
    </source>
</evidence>
<accession>A0A2S2F9G1</accession>
<dbReference type="RefSeq" id="WP_065995371.1">
    <property type="nucleotide sequence ID" value="NZ_CP029397.2"/>
</dbReference>
<reference evidence="2" key="1">
    <citation type="submission" date="2019-08" db="EMBL/GenBank/DDBJ databases">
        <title>The complete genome of Acinetobacter defluvii strain WCHAD010030.</title>
        <authorList>
            <person name="Hu Y."/>
            <person name="Qin J."/>
            <person name="Feng Y."/>
            <person name="Zong Z."/>
        </authorList>
    </citation>
    <scope>NUCLEOTIDE SEQUENCE</scope>
    <source>
        <strain evidence="2">WCHA30</strain>
    </source>
</reference>
<dbReference type="AlphaFoldDB" id="A0A2S2F9G1"/>
<name>A0A2S2F9G1_9GAMM</name>
<dbReference type="STRING" id="1871111.GCA_001704615_02015"/>
<evidence type="ECO:0000313" key="2">
    <source>
        <dbReference type="EMBL" id="AWL27577.1"/>
    </source>
</evidence>
<keyword evidence="1" id="KW-0732">Signal</keyword>
<dbReference type="KEGG" id="adv:DJ533_02670"/>
<protein>
    <submittedName>
        <fullName evidence="2">Uncharacterized protein</fullName>
    </submittedName>
</protein>
<dbReference type="Proteomes" id="UP000245977">
    <property type="component" value="Chromosome"/>
</dbReference>
<feature type="chain" id="PRO_5015708674" evidence="1">
    <location>
        <begin position="19"/>
        <end position="140"/>
    </location>
</feature>